<dbReference type="GO" id="GO:0005886">
    <property type="term" value="C:plasma membrane"/>
    <property type="evidence" value="ECO:0007669"/>
    <property type="project" value="UniProtKB-SubCell"/>
</dbReference>
<dbReference type="EMBL" id="CP016076">
    <property type="protein sequence ID" value="APU12146.1"/>
    <property type="molecule type" value="Genomic_DNA"/>
</dbReference>
<feature type="transmembrane region" description="Helical" evidence="6">
    <location>
        <begin position="269"/>
        <end position="294"/>
    </location>
</feature>
<keyword evidence="2" id="KW-1003">Cell membrane</keyword>
<evidence type="ECO:0000256" key="6">
    <source>
        <dbReference type="SAM" id="Phobius"/>
    </source>
</evidence>
<proteinExistence type="predicted"/>
<feature type="transmembrane region" description="Helical" evidence="6">
    <location>
        <begin position="54"/>
        <end position="76"/>
    </location>
</feature>
<feature type="transmembrane region" description="Helical" evidence="6">
    <location>
        <begin position="242"/>
        <end position="263"/>
    </location>
</feature>
<dbReference type="InterPro" id="IPR008457">
    <property type="entry name" value="Cu-R_CopD_dom"/>
</dbReference>
<dbReference type="AlphaFoldDB" id="A0AAC9L7C0"/>
<feature type="transmembrane region" description="Helical" evidence="6">
    <location>
        <begin position="97"/>
        <end position="120"/>
    </location>
</feature>
<protein>
    <submittedName>
        <fullName evidence="8">Copper export protein</fullName>
    </submittedName>
</protein>
<dbReference type="PANTHER" id="PTHR34820:SF4">
    <property type="entry name" value="INNER MEMBRANE PROTEIN YEBZ"/>
    <property type="match status" value="1"/>
</dbReference>
<organism evidence="8 9">
    <name type="scientific">Actinoalloteichus fjordicus</name>
    <dbReference type="NCBI Taxonomy" id="1612552"/>
    <lineage>
        <taxon>Bacteria</taxon>
        <taxon>Bacillati</taxon>
        <taxon>Actinomycetota</taxon>
        <taxon>Actinomycetes</taxon>
        <taxon>Pseudonocardiales</taxon>
        <taxon>Pseudonocardiaceae</taxon>
        <taxon>Actinoalloteichus</taxon>
    </lineage>
</organism>
<reference evidence="9" key="1">
    <citation type="submission" date="2016-06" db="EMBL/GenBank/DDBJ databases">
        <title>Complete genome sequence of Actinoalloteichus fjordicus DSM 46855 (=ADI127-17), type strain of the new species Actinoalloteichus fjordicus.</title>
        <authorList>
            <person name="Ruckert C."/>
            <person name="Nouioui I."/>
            <person name="Willmese J."/>
            <person name="van Wezel G."/>
            <person name="Klenk H.-P."/>
            <person name="Kalinowski J."/>
            <person name="Zotchev S.B."/>
        </authorList>
    </citation>
    <scope>NUCLEOTIDE SEQUENCE [LARGE SCALE GENOMIC DNA]</scope>
    <source>
        <strain evidence="9">ADI127-7</strain>
    </source>
</reference>
<dbReference type="KEGG" id="acad:UA74_00230"/>
<comment type="subcellular location">
    <subcellularLocation>
        <location evidence="1">Cell membrane</location>
        <topology evidence="1">Multi-pass membrane protein</topology>
    </subcellularLocation>
</comment>
<evidence type="ECO:0000313" key="8">
    <source>
        <dbReference type="EMBL" id="APU12146.1"/>
    </source>
</evidence>
<feature type="transmembrane region" description="Helical" evidence="6">
    <location>
        <begin position="178"/>
        <end position="196"/>
    </location>
</feature>
<dbReference type="PANTHER" id="PTHR34820">
    <property type="entry name" value="INNER MEMBRANE PROTEIN YEBZ"/>
    <property type="match status" value="1"/>
</dbReference>
<evidence type="ECO:0000256" key="3">
    <source>
        <dbReference type="ARBA" id="ARBA00022692"/>
    </source>
</evidence>
<dbReference type="Proteomes" id="UP000185511">
    <property type="component" value="Chromosome"/>
</dbReference>
<accession>A0AAC9L7C0</accession>
<dbReference type="Pfam" id="PF05425">
    <property type="entry name" value="CopD"/>
    <property type="match status" value="1"/>
</dbReference>
<keyword evidence="3 6" id="KW-0812">Transmembrane</keyword>
<keyword evidence="5 6" id="KW-0472">Membrane</keyword>
<evidence type="ECO:0000256" key="1">
    <source>
        <dbReference type="ARBA" id="ARBA00004651"/>
    </source>
</evidence>
<evidence type="ECO:0000256" key="4">
    <source>
        <dbReference type="ARBA" id="ARBA00022989"/>
    </source>
</evidence>
<evidence type="ECO:0000259" key="7">
    <source>
        <dbReference type="Pfam" id="PF05425"/>
    </source>
</evidence>
<evidence type="ECO:0000256" key="2">
    <source>
        <dbReference type="ARBA" id="ARBA00022475"/>
    </source>
</evidence>
<dbReference type="RefSeq" id="WP_075737831.1">
    <property type="nucleotide sequence ID" value="NZ_CP016076.1"/>
</dbReference>
<feature type="transmembrane region" description="Helical" evidence="6">
    <location>
        <begin position="140"/>
        <end position="166"/>
    </location>
</feature>
<name>A0AAC9L7C0_9PSEU</name>
<gene>
    <name evidence="8" type="ORF">UA74_00230</name>
</gene>
<feature type="transmembrane region" description="Helical" evidence="6">
    <location>
        <begin position="314"/>
        <end position="337"/>
    </location>
</feature>
<dbReference type="InterPro" id="IPR032694">
    <property type="entry name" value="CopC/D"/>
</dbReference>
<feature type="domain" description="Copper resistance protein D" evidence="7">
    <location>
        <begin position="236"/>
        <end position="335"/>
    </location>
</feature>
<sequence length="338" mass="33577">MSSTTGSTEHRGSLRSPLLTAGAGALVGLALGLALATAFDRSDGLAADGLGLPALRLAVDIAGTAVVGLSVLGLLLRPSTRHGTTATAAKAASTAARTAGGFVVAVAAAWALLALILLWAQAGAASGDGLTIALPRLIDYLDAVAAGRALLVVVGASVACGVLAVLGRHRAIPRWAPLLIALLGMTALPLTGHAAVTSLDAVAVASAAVHAGAASIWVGGLAAVILFVAPRRGLAARVLPRYSTVAGWCLGIVALSGLLSALIRIDLTISALFTTGYGALILAKTGALVLLAVFGARLRFRVVPGVVRHHGRGLIGWASVELGVMLLAFGLAAVLAIA</sequence>
<feature type="transmembrane region" description="Helical" evidence="6">
    <location>
        <begin position="208"/>
        <end position="230"/>
    </location>
</feature>
<keyword evidence="4 6" id="KW-1133">Transmembrane helix</keyword>
<evidence type="ECO:0000256" key="5">
    <source>
        <dbReference type="ARBA" id="ARBA00023136"/>
    </source>
</evidence>
<dbReference type="GO" id="GO:0006825">
    <property type="term" value="P:copper ion transport"/>
    <property type="evidence" value="ECO:0007669"/>
    <property type="project" value="InterPro"/>
</dbReference>
<keyword evidence="9" id="KW-1185">Reference proteome</keyword>
<evidence type="ECO:0000313" key="9">
    <source>
        <dbReference type="Proteomes" id="UP000185511"/>
    </source>
</evidence>